<dbReference type="InterPro" id="IPR024705">
    <property type="entry name" value="Ssp411"/>
</dbReference>
<dbReference type="EC" id="2.7.4.9" evidence="2"/>
<sequence>MQAHTSYKYTNDLIYEDSPYLLQHAHNPVHWVAWNEKSLQKAKQEHKLIFLSIGYSTCHWCHVMEKESFEDEKVAQILNTNYIAIKIDREEMPSVDKHFQDIYYLMNQRGGGWPLTLILTPDAKPFFSATYIPKEAKYGRFGLIELLEHFTSLQKKDAQKIENTANAIQQSLYKIKNTPIHRTMIHKNIAKNFIKGVAKNYDKNNFGIGFAPKFPHASTIRVLLNIYQINHNKDALTMADNMLMAMAKGGIYDQIESGFFRYSTDERWMIPHFEKMLYTNAELLEDYALAYKITKNKIYKKIVQNLISFLEKRFEKENLFYSASDADSFDIQTKEKEEGAYFVYEYNEAKEALIKHHIKNYEEILEYLNITPDGNFEGKNNPYIDNFTSMPKNFEQAKTILLQLREQKAYPFIDHKILTSWNALLIHSLFTASFIDKNYQKKALKSLEMLLSKVYINDTLYHQIILNKQPKIQANLEDYSFVIFALLKAYEITFEEKYLHQANNLTQKAIATFYKNDRWYSAFTPFNVQANFEGNAYVSSLAIMVQNLFQLAIFEENLSYQHLAKITLEQNGKLLSKYPANFPQATLDALIYHQGYIIIKAKKEPLLQLKEKIKTQLSYPFILYKITNDTQFLGCKVDNCFAFGKNEEEMIQQIKKTIQN</sequence>
<dbReference type="InterPro" id="IPR004879">
    <property type="entry name" value="Ssp411-like_TRX"/>
</dbReference>
<dbReference type="InterPro" id="IPR008928">
    <property type="entry name" value="6-hairpin_glycosidase_sf"/>
</dbReference>
<dbReference type="AlphaFoldDB" id="A0A1W1D5L9"/>
<evidence type="ECO:0000313" key="2">
    <source>
        <dbReference type="EMBL" id="SFV75914.1"/>
    </source>
</evidence>
<gene>
    <name evidence="2" type="ORF">MNB_SM-3-844</name>
</gene>
<dbReference type="GO" id="GO:0005975">
    <property type="term" value="P:carbohydrate metabolic process"/>
    <property type="evidence" value="ECO:0007669"/>
    <property type="project" value="InterPro"/>
</dbReference>
<dbReference type="SUPFAM" id="SSF52833">
    <property type="entry name" value="Thioredoxin-like"/>
    <property type="match status" value="1"/>
</dbReference>
<organism evidence="2">
    <name type="scientific">hydrothermal vent metagenome</name>
    <dbReference type="NCBI Taxonomy" id="652676"/>
    <lineage>
        <taxon>unclassified sequences</taxon>
        <taxon>metagenomes</taxon>
        <taxon>ecological metagenomes</taxon>
    </lineage>
</organism>
<dbReference type="Gene3D" id="3.40.30.10">
    <property type="entry name" value="Glutaredoxin"/>
    <property type="match status" value="1"/>
</dbReference>
<dbReference type="CDD" id="cd02955">
    <property type="entry name" value="SSP411"/>
    <property type="match status" value="1"/>
</dbReference>
<dbReference type="EMBL" id="FPHP01000048">
    <property type="protein sequence ID" value="SFV75914.1"/>
    <property type="molecule type" value="Genomic_DNA"/>
</dbReference>
<keyword evidence="2" id="KW-0418">Kinase</keyword>
<evidence type="ECO:0000259" key="1">
    <source>
        <dbReference type="Pfam" id="PF03190"/>
    </source>
</evidence>
<proteinExistence type="predicted"/>
<dbReference type="GO" id="GO:0004798">
    <property type="term" value="F:dTMP kinase activity"/>
    <property type="evidence" value="ECO:0007669"/>
    <property type="project" value="UniProtKB-EC"/>
</dbReference>
<dbReference type="PIRSF" id="PIRSF006402">
    <property type="entry name" value="UCP006402_thioredoxin"/>
    <property type="match status" value="1"/>
</dbReference>
<dbReference type="PANTHER" id="PTHR42899:SF1">
    <property type="entry name" value="SPERMATOGENESIS-ASSOCIATED PROTEIN 20"/>
    <property type="match status" value="1"/>
</dbReference>
<feature type="domain" description="Spermatogenesis-associated protein 20-like TRX" evidence="1">
    <location>
        <begin position="10"/>
        <end position="172"/>
    </location>
</feature>
<dbReference type="SUPFAM" id="SSF48208">
    <property type="entry name" value="Six-hairpin glycosidases"/>
    <property type="match status" value="1"/>
</dbReference>
<protein>
    <submittedName>
        <fullName evidence="2">Thymidylate kinase</fullName>
        <ecNumber evidence="2">2.7.4.9</ecNumber>
    </submittedName>
</protein>
<dbReference type="Pfam" id="PF03190">
    <property type="entry name" value="Thioredox_DsbH"/>
    <property type="match status" value="1"/>
</dbReference>
<accession>A0A1W1D5L9</accession>
<dbReference type="PANTHER" id="PTHR42899">
    <property type="entry name" value="SPERMATOGENESIS-ASSOCIATED PROTEIN 20"/>
    <property type="match status" value="1"/>
</dbReference>
<name>A0A1W1D5L9_9ZZZZ</name>
<dbReference type="InterPro" id="IPR036249">
    <property type="entry name" value="Thioredoxin-like_sf"/>
</dbReference>
<keyword evidence="2" id="KW-0808">Transferase</keyword>
<reference evidence="2" key="1">
    <citation type="submission" date="2016-10" db="EMBL/GenBank/DDBJ databases">
        <authorList>
            <person name="de Groot N.N."/>
        </authorList>
    </citation>
    <scope>NUCLEOTIDE SEQUENCE</scope>
</reference>